<evidence type="ECO:0000313" key="3">
    <source>
        <dbReference type="Proteomes" id="UP000294862"/>
    </source>
</evidence>
<reference evidence="2 3" key="1">
    <citation type="journal article" date="2015" name="Stand. Genomic Sci.">
        <title>Genomic Encyclopedia of Bacterial and Archaeal Type Strains, Phase III: the genomes of soil and plant-associated and newly described type strains.</title>
        <authorList>
            <person name="Whitman W.B."/>
            <person name="Woyke T."/>
            <person name="Klenk H.P."/>
            <person name="Zhou Y."/>
            <person name="Lilburn T.G."/>
            <person name="Beck B.J."/>
            <person name="De Vos P."/>
            <person name="Vandamme P."/>
            <person name="Eisen J.A."/>
            <person name="Garrity G."/>
            <person name="Hugenholtz P."/>
            <person name="Kyrpides N.C."/>
        </authorList>
    </citation>
    <scope>NUCLEOTIDE SEQUENCE [LARGE SCALE GENOMIC DNA]</scope>
    <source>
        <strain evidence="2 3">A3</strain>
    </source>
</reference>
<accession>A0A4R2I8T6</accession>
<evidence type="ECO:0000256" key="1">
    <source>
        <dbReference type="SAM" id="MobiDB-lite"/>
    </source>
</evidence>
<feature type="compositionally biased region" description="Low complexity" evidence="1">
    <location>
        <begin position="62"/>
        <end position="71"/>
    </location>
</feature>
<comment type="caution">
    <text evidence="2">The sequence shown here is derived from an EMBL/GenBank/DDBJ whole genome shotgun (WGS) entry which is preliminary data.</text>
</comment>
<dbReference type="AlphaFoldDB" id="A0A4R2I8T6"/>
<protein>
    <submittedName>
        <fullName evidence="2">Uncharacterized protein</fullName>
    </submittedName>
</protein>
<organism evidence="2 3">
    <name type="scientific">Dokdonella fugitiva</name>
    <dbReference type="NCBI Taxonomy" id="328517"/>
    <lineage>
        <taxon>Bacteria</taxon>
        <taxon>Pseudomonadati</taxon>
        <taxon>Pseudomonadota</taxon>
        <taxon>Gammaproteobacteria</taxon>
        <taxon>Lysobacterales</taxon>
        <taxon>Rhodanobacteraceae</taxon>
        <taxon>Dokdonella</taxon>
    </lineage>
</organism>
<sequence length="94" mass="10115">MRIVLNIISGIQQSLRRSGENAQVADLQQQCETLVAGDLADGPCRFDPGADVVPFDAIVRPRPAQAAAAPPAHSPHERRPSPAAATRRIRANER</sequence>
<proteinExistence type="predicted"/>
<feature type="region of interest" description="Disordered" evidence="1">
    <location>
        <begin position="62"/>
        <end position="94"/>
    </location>
</feature>
<keyword evidence="3" id="KW-1185">Reference proteome</keyword>
<gene>
    <name evidence="2" type="ORF">EV148_107213</name>
</gene>
<dbReference type="RefSeq" id="WP_182518052.1">
    <property type="nucleotide sequence ID" value="NZ_JACGXM010000006.1"/>
</dbReference>
<evidence type="ECO:0000313" key="2">
    <source>
        <dbReference type="EMBL" id="TCO38925.1"/>
    </source>
</evidence>
<name>A0A4R2I8T6_9GAMM</name>
<dbReference type="EMBL" id="SLWQ01000007">
    <property type="protein sequence ID" value="TCO38925.1"/>
    <property type="molecule type" value="Genomic_DNA"/>
</dbReference>
<dbReference type="Proteomes" id="UP000294862">
    <property type="component" value="Unassembled WGS sequence"/>
</dbReference>